<keyword evidence="9" id="KW-0067">ATP-binding</keyword>
<dbReference type="SMART" id="SM00073">
    <property type="entry name" value="HPT"/>
    <property type="match status" value="1"/>
</dbReference>
<reference evidence="16 17" key="1">
    <citation type="submission" date="2020-08" db="EMBL/GenBank/DDBJ databases">
        <title>Functional genomics of gut bacteria from endangered species of beetles.</title>
        <authorList>
            <person name="Carlos-Shanley C."/>
        </authorList>
    </citation>
    <scope>NUCLEOTIDE SEQUENCE [LARGE SCALE GENOMIC DNA]</scope>
    <source>
        <strain evidence="16 17">S00123</strain>
    </source>
</reference>
<dbReference type="GO" id="GO:0005524">
    <property type="term" value="F:ATP binding"/>
    <property type="evidence" value="ECO:0007669"/>
    <property type="project" value="UniProtKB-KW"/>
</dbReference>
<dbReference type="Pfam" id="PF02518">
    <property type="entry name" value="HATPase_c"/>
    <property type="match status" value="1"/>
</dbReference>
<comment type="caution">
    <text evidence="16">The sequence shown here is derived from an EMBL/GenBank/DDBJ whole genome shotgun (WGS) entry which is preliminary data.</text>
</comment>
<dbReference type="InterPro" id="IPR008207">
    <property type="entry name" value="Sig_transdc_His_kin_Hpt_dom"/>
</dbReference>
<dbReference type="CDD" id="cd16916">
    <property type="entry name" value="HATPase_CheA-like"/>
    <property type="match status" value="1"/>
</dbReference>
<evidence type="ECO:0000256" key="1">
    <source>
        <dbReference type="ARBA" id="ARBA00000085"/>
    </source>
</evidence>
<sequence length="777" mass="81398">MSDDPFEAIKVTFFQECSELLGDLETNLLALENGEGDIETINAVFRAVHSVKGGAGAFGLEDLVRFAHVFETLMDELRSGRKECDDVTIKTLLRASDVLADHIGAAQGVAPPVDAARSAGLVAELEVLTHGQAAAAAAAAPVAAAADEDDFGFTPLTLDLADFGAPVELPSLELPSLELPSLDLPDLAALTSAPLAAPSAAGWRIVFRPHPRLYASANDVSLLLRELTRLGQTSVELDASGLPSLEALEAEDAHLIWTIVLTGDVSEAAVRDVFDFVEMDCDLSITALGGAPASVEADLPPLPVLDAAPAEPEFDIAALLAKAAAPVEAPAPAPVVAAPEPAVVAAQAPVAAPAAPAPKPVAPAAPAAAAPSSPAAVAPVTIRVDLDRVDRLINVVGELVIQQAMLAQRVMESGLARSSDIALGLEDLELLTRDIQDSVMAIRAQPVKSVFQRMPRLVREVAEMTGKRVRLVTAGEDTEVDKTVVERLAEPITHMLRNAIDHGLESPEEREAAGKPAEGTVRLAALHRSGRIVIEISDDGKGINRPRVRGIAVDRGLIAEDAVLTDDEVDNLIFLPGFSTAETVTDVSGRGVGMDVVRRSIQALGGRISISSNPGKGSTFTLSLPLTLAVLDGMVVSAAEQTLVAPLSAIVESLTPRVEDIHHVGGHDAVIRFRDEFVPMVDVGRVMGFRDDATTLTGGVVMIVETEAGSRAALLVDAINGQRQVVIKSLETHYRHVDGVSAATILGDGSVALILDIDALVTAGRRKSNRPELKMAS</sequence>
<evidence type="ECO:0000313" key="16">
    <source>
        <dbReference type="EMBL" id="MBB4796414.1"/>
    </source>
</evidence>
<proteinExistence type="predicted"/>
<dbReference type="PANTHER" id="PTHR43395:SF10">
    <property type="entry name" value="CHEMOTAXIS PROTEIN CHEA"/>
    <property type="match status" value="1"/>
</dbReference>
<dbReference type="SMART" id="SM00260">
    <property type="entry name" value="CheW"/>
    <property type="match status" value="1"/>
</dbReference>
<dbReference type="SUPFAM" id="SSF50341">
    <property type="entry name" value="CheW-like"/>
    <property type="match status" value="1"/>
</dbReference>
<evidence type="ECO:0000256" key="11">
    <source>
        <dbReference type="ARBA" id="ARBA00035100"/>
    </source>
</evidence>
<keyword evidence="17" id="KW-1185">Reference proteome</keyword>
<dbReference type="GO" id="GO:0006935">
    <property type="term" value="P:chemotaxis"/>
    <property type="evidence" value="ECO:0007669"/>
    <property type="project" value="UniProtKB-KW"/>
</dbReference>
<dbReference type="Pfam" id="PF02895">
    <property type="entry name" value="H-kinase_dim"/>
    <property type="match status" value="1"/>
</dbReference>
<evidence type="ECO:0000313" key="17">
    <source>
        <dbReference type="Proteomes" id="UP000539957"/>
    </source>
</evidence>
<dbReference type="SMART" id="SM01231">
    <property type="entry name" value="H-kinase_dim"/>
    <property type="match status" value="1"/>
</dbReference>
<dbReference type="PROSITE" id="PS50851">
    <property type="entry name" value="CHEW"/>
    <property type="match status" value="1"/>
</dbReference>
<dbReference type="Gene3D" id="2.30.30.40">
    <property type="entry name" value="SH3 Domains"/>
    <property type="match status" value="1"/>
</dbReference>
<dbReference type="RefSeq" id="WP_184265812.1">
    <property type="nucleotide sequence ID" value="NZ_JACHKY010000001.1"/>
</dbReference>
<dbReference type="InterPro" id="IPR036641">
    <property type="entry name" value="HPT_dom_sf"/>
</dbReference>
<feature type="modified residue" description="Phosphohistidine" evidence="12">
    <location>
        <position position="49"/>
    </location>
</feature>
<dbReference type="Gene3D" id="3.30.565.10">
    <property type="entry name" value="Histidine kinase-like ATPase, C-terminal domain"/>
    <property type="match status" value="1"/>
</dbReference>
<dbReference type="EC" id="2.7.13.3" evidence="2"/>
<keyword evidence="10" id="KW-0902">Two-component regulatory system</keyword>
<dbReference type="AlphaFoldDB" id="A0A7W7N2M2"/>
<gene>
    <name evidence="16" type="ORF">HNP32_000128</name>
</gene>
<evidence type="ECO:0000256" key="12">
    <source>
        <dbReference type="PROSITE-ProRule" id="PRU00110"/>
    </source>
</evidence>
<dbReference type="InterPro" id="IPR005467">
    <property type="entry name" value="His_kinase_dom"/>
</dbReference>
<dbReference type="Pfam" id="PF01584">
    <property type="entry name" value="CheW"/>
    <property type="match status" value="1"/>
</dbReference>
<dbReference type="InterPro" id="IPR004358">
    <property type="entry name" value="Sig_transdc_His_kin-like_C"/>
</dbReference>
<evidence type="ECO:0000256" key="8">
    <source>
        <dbReference type="ARBA" id="ARBA00022777"/>
    </source>
</evidence>
<dbReference type="InterPro" id="IPR036061">
    <property type="entry name" value="CheW-like_dom_sf"/>
</dbReference>
<protein>
    <recommendedName>
        <fullName evidence="3">Chemotaxis protein CheA</fullName>
        <ecNumber evidence="2">2.7.13.3</ecNumber>
    </recommendedName>
</protein>
<dbReference type="CDD" id="cd00731">
    <property type="entry name" value="CheA_reg"/>
    <property type="match status" value="1"/>
</dbReference>
<keyword evidence="8 16" id="KW-0418">Kinase</keyword>
<dbReference type="InterPro" id="IPR036890">
    <property type="entry name" value="HATPase_C_sf"/>
</dbReference>
<dbReference type="InterPro" id="IPR037006">
    <property type="entry name" value="CheA-like_homodim_sf"/>
</dbReference>
<keyword evidence="6 16" id="KW-0808">Transferase</keyword>
<evidence type="ECO:0000256" key="4">
    <source>
        <dbReference type="ARBA" id="ARBA00022500"/>
    </source>
</evidence>
<dbReference type="GO" id="GO:0000155">
    <property type="term" value="F:phosphorelay sensor kinase activity"/>
    <property type="evidence" value="ECO:0007669"/>
    <property type="project" value="InterPro"/>
</dbReference>
<dbReference type="FunFam" id="3.30.565.10:FF:000016">
    <property type="entry name" value="Chemotaxis protein CheA, putative"/>
    <property type="match status" value="1"/>
</dbReference>
<name>A0A7W7N2M2_9CAUL</name>
<dbReference type="Proteomes" id="UP000539957">
    <property type="component" value="Unassembled WGS sequence"/>
</dbReference>
<dbReference type="InterPro" id="IPR003594">
    <property type="entry name" value="HATPase_dom"/>
</dbReference>
<dbReference type="InterPro" id="IPR036097">
    <property type="entry name" value="HisK_dim/P_sf"/>
</dbReference>
<feature type="domain" description="CheW-like" evidence="14">
    <location>
        <begin position="630"/>
        <end position="766"/>
    </location>
</feature>
<dbReference type="GO" id="GO:0005737">
    <property type="term" value="C:cytoplasm"/>
    <property type="evidence" value="ECO:0007669"/>
    <property type="project" value="InterPro"/>
</dbReference>
<feature type="domain" description="HPt" evidence="15">
    <location>
        <begin position="2"/>
        <end position="106"/>
    </location>
</feature>
<dbReference type="SUPFAM" id="SSF47384">
    <property type="entry name" value="Homodimeric domain of signal transducing histidine kinase"/>
    <property type="match status" value="1"/>
</dbReference>
<dbReference type="Gene3D" id="1.10.287.560">
    <property type="entry name" value="Histidine kinase CheA-like, homodimeric domain"/>
    <property type="match status" value="1"/>
</dbReference>
<evidence type="ECO:0000256" key="10">
    <source>
        <dbReference type="ARBA" id="ARBA00023012"/>
    </source>
</evidence>
<keyword evidence="7" id="KW-0547">Nucleotide-binding</keyword>
<dbReference type="InterPro" id="IPR051315">
    <property type="entry name" value="Bact_Chemotaxis_CheA"/>
</dbReference>
<dbReference type="PANTHER" id="PTHR43395">
    <property type="entry name" value="SENSOR HISTIDINE KINASE CHEA"/>
    <property type="match status" value="1"/>
</dbReference>
<dbReference type="Pfam" id="PF01627">
    <property type="entry name" value="Hpt"/>
    <property type="match status" value="1"/>
</dbReference>
<evidence type="ECO:0000256" key="9">
    <source>
        <dbReference type="ARBA" id="ARBA00022840"/>
    </source>
</evidence>
<accession>A0A7W7N2M2</accession>
<dbReference type="InterPro" id="IPR002545">
    <property type="entry name" value="CheW-lke_dom"/>
</dbReference>
<evidence type="ECO:0000256" key="7">
    <source>
        <dbReference type="ARBA" id="ARBA00022741"/>
    </source>
</evidence>
<evidence type="ECO:0000256" key="3">
    <source>
        <dbReference type="ARBA" id="ARBA00021495"/>
    </source>
</evidence>
<evidence type="ECO:0000256" key="2">
    <source>
        <dbReference type="ARBA" id="ARBA00012438"/>
    </source>
</evidence>
<evidence type="ECO:0000259" key="14">
    <source>
        <dbReference type="PROSITE" id="PS50851"/>
    </source>
</evidence>
<dbReference type="SMART" id="SM00387">
    <property type="entry name" value="HATPase_c"/>
    <property type="match status" value="1"/>
</dbReference>
<organism evidence="16 17">
    <name type="scientific">Brevundimonas bullata</name>
    <dbReference type="NCBI Taxonomy" id="13160"/>
    <lineage>
        <taxon>Bacteria</taxon>
        <taxon>Pseudomonadati</taxon>
        <taxon>Pseudomonadota</taxon>
        <taxon>Alphaproteobacteria</taxon>
        <taxon>Caulobacterales</taxon>
        <taxon>Caulobacteraceae</taxon>
        <taxon>Brevundimonas</taxon>
    </lineage>
</organism>
<feature type="domain" description="Histidine kinase" evidence="13">
    <location>
        <begin position="425"/>
        <end position="628"/>
    </location>
</feature>
<dbReference type="SUPFAM" id="SSF55874">
    <property type="entry name" value="ATPase domain of HSP90 chaperone/DNA topoisomerase II/histidine kinase"/>
    <property type="match status" value="1"/>
</dbReference>
<evidence type="ECO:0000256" key="6">
    <source>
        <dbReference type="ARBA" id="ARBA00022679"/>
    </source>
</evidence>
<dbReference type="SUPFAM" id="SSF47226">
    <property type="entry name" value="Histidine-containing phosphotransfer domain, HPT domain"/>
    <property type="match status" value="1"/>
</dbReference>
<evidence type="ECO:0000259" key="13">
    <source>
        <dbReference type="PROSITE" id="PS50109"/>
    </source>
</evidence>
<dbReference type="EMBL" id="JACHKY010000001">
    <property type="protein sequence ID" value="MBB4796414.1"/>
    <property type="molecule type" value="Genomic_DNA"/>
</dbReference>
<dbReference type="Gene3D" id="1.20.120.160">
    <property type="entry name" value="HPT domain"/>
    <property type="match status" value="1"/>
</dbReference>
<dbReference type="CDD" id="cd00088">
    <property type="entry name" value="HPT"/>
    <property type="match status" value="1"/>
</dbReference>
<comment type="catalytic activity">
    <reaction evidence="1">
        <text>ATP + protein L-histidine = ADP + protein N-phospho-L-histidine.</text>
        <dbReference type="EC" id="2.7.13.3"/>
    </reaction>
</comment>
<dbReference type="PRINTS" id="PR00344">
    <property type="entry name" value="BCTRLSENSOR"/>
</dbReference>
<evidence type="ECO:0000256" key="5">
    <source>
        <dbReference type="ARBA" id="ARBA00022553"/>
    </source>
</evidence>
<dbReference type="FunFam" id="2.30.30.40:FF:000048">
    <property type="entry name" value="Chemotaxis protein CheA, putative"/>
    <property type="match status" value="1"/>
</dbReference>
<dbReference type="PROSITE" id="PS50109">
    <property type="entry name" value="HIS_KIN"/>
    <property type="match status" value="1"/>
</dbReference>
<comment type="function">
    <text evidence="11">Involved in the transmission of sensory signals from the chemoreceptors to the flagellar motors. CheA is autophosphorylated; it can transfer its phosphate group to either CheB or CheY.</text>
</comment>
<dbReference type="InterPro" id="IPR004105">
    <property type="entry name" value="CheA-like_dim"/>
</dbReference>
<evidence type="ECO:0000259" key="15">
    <source>
        <dbReference type="PROSITE" id="PS50894"/>
    </source>
</evidence>
<dbReference type="PROSITE" id="PS50894">
    <property type="entry name" value="HPT"/>
    <property type="match status" value="1"/>
</dbReference>
<keyword evidence="4" id="KW-0145">Chemotaxis</keyword>
<keyword evidence="5 12" id="KW-0597">Phosphoprotein</keyword>